<dbReference type="Proteomes" id="UP000247922">
    <property type="component" value="Unassembled WGS sequence"/>
</dbReference>
<dbReference type="GO" id="GO:0000287">
    <property type="term" value="F:magnesium ion binding"/>
    <property type="evidence" value="ECO:0007669"/>
    <property type="project" value="UniProtKB-UniRule"/>
</dbReference>
<evidence type="ECO:0000256" key="2">
    <source>
        <dbReference type="ARBA" id="ARBA00022605"/>
    </source>
</evidence>
<comment type="subunit">
    <text evidence="9">Homodimer.</text>
</comment>
<evidence type="ECO:0000313" key="13">
    <source>
        <dbReference type="Proteomes" id="UP000247922"/>
    </source>
</evidence>
<name>A0A2V3WFQ8_9BACI</name>
<dbReference type="InterPro" id="IPR000312">
    <property type="entry name" value="Glycosyl_Trfase_fam3"/>
</dbReference>
<feature type="binding site" evidence="9">
    <location>
        <begin position="89"/>
        <end position="92"/>
    </location>
    <ligand>
        <name>5-phospho-alpha-D-ribose 1-diphosphate</name>
        <dbReference type="ChEBI" id="CHEBI:58017"/>
    </ligand>
</feature>
<protein>
    <recommendedName>
        <fullName evidence="9">Anthranilate phosphoribosyltransferase</fullName>
        <ecNumber evidence="9">2.4.2.18</ecNumber>
    </recommendedName>
</protein>
<dbReference type="Pfam" id="PF00591">
    <property type="entry name" value="Glycos_transf_3"/>
    <property type="match status" value="1"/>
</dbReference>
<dbReference type="InterPro" id="IPR036320">
    <property type="entry name" value="Glycosyl_Trfase_fam3_N_dom_sf"/>
</dbReference>
<dbReference type="EC" id="2.4.2.18" evidence="9"/>
<dbReference type="GO" id="GO:0000162">
    <property type="term" value="P:L-tryptophan biosynthetic process"/>
    <property type="evidence" value="ECO:0007669"/>
    <property type="project" value="UniProtKB-UniRule"/>
</dbReference>
<evidence type="ECO:0000313" key="12">
    <source>
        <dbReference type="EMBL" id="PXW92126.1"/>
    </source>
</evidence>
<feature type="domain" description="Glycosyl transferase family 3 N-terminal" evidence="11">
    <location>
        <begin position="3"/>
        <end position="64"/>
    </location>
</feature>
<evidence type="ECO:0000256" key="8">
    <source>
        <dbReference type="ARBA" id="ARBA00061188"/>
    </source>
</evidence>
<feature type="binding site" evidence="9">
    <location>
        <position position="225"/>
    </location>
    <ligand>
        <name>Mg(2+)</name>
        <dbReference type="ChEBI" id="CHEBI:18420"/>
        <label>2</label>
    </ligand>
</feature>
<comment type="catalytic activity">
    <reaction evidence="7 9">
        <text>N-(5-phospho-beta-D-ribosyl)anthranilate + diphosphate = 5-phospho-alpha-D-ribose 1-diphosphate + anthranilate</text>
        <dbReference type="Rhea" id="RHEA:11768"/>
        <dbReference type="ChEBI" id="CHEBI:16567"/>
        <dbReference type="ChEBI" id="CHEBI:18277"/>
        <dbReference type="ChEBI" id="CHEBI:33019"/>
        <dbReference type="ChEBI" id="CHEBI:58017"/>
        <dbReference type="EC" id="2.4.2.18"/>
    </reaction>
</comment>
<keyword evidence="9" id="KW-0479">Metal-binding</keyword>
<dbReference type="Gene3D" id="3.40.1030.10">
    <property type="entry name" value="Nucleoside phosphorylase/phosphoribosyltransferase catalytic domain"/>
    <property type="match status" value="1"/>
</dbReference>
<feature type="binding site" evidence="9">
    <location>
        <position position="224"/>
    </location>
    <ligand>
        <name>Mg(2+)</name>
        <dbReference type="ChEBI" id="CHEBI:18420"/>
        <label>2</label>
    </ligand>
</feature>
<proteinExistence type="inferred from homology"/>
<dbReference type="OrthoDB" id="9806430at2"/>
<keyword evidence="5 9" id="KW-0822">Tryptophan biosynthesis</keyword>
<dbReference type="HAMAP" id="MF_00211">
    <property type="entry name" value="TrpD"/>
    <property type="match status" value="1"/>
</dbReference>
<comment type="pathway">
    <text evidence="1 9">Amino-acid biosynthesis; L-tryptophan biosynthesis; L-tryptophan from chorismate: step 2/5.</text>
</comment>
<feature type="binding site" evidence="9">
    <location>
        <position position="110"/>
    </location>
    <ligand>
        <name>anthranilate</name>
        <dbReference type="ChEBI" id="CHEBI:16567"/>
        <label>1</label>
    </ligand>
</feature>
<dbReference type="SUPFAM" id="SSF47648">
    <property type="entry name" value="Nucleoside phosphorylase/phosphoribosyltransferase N-terminal domain"/>
    <property type="match status" value="1"/>
</dbReference>
<dbReference type="PANTHER" id="PTHR43285:SF2">
    <property type="entry name" value="ANTHRANILATE PHOSPHORIBOSYLTRANSFERASE"/>
    <property type="match status" value="1"/>
</dbReference>
<feature type="binding site" evidence="9">
    <location>
        <position position="91"/>
    </location>
    <ligand>
        <name>Mg(2+)</name>
        <dbReference type="ChEBI" id="CHEBI:18420"/>
        <label>1</label>
    </ligand>
</feature>
<keyword evidence="9" id="KW-0460">Magnesium</keyword>
<evidence type="ECO:0000256" key="7">
    <source>
        <dbReference type="ARBA" id="ARBA00052328"/>
    </source>
</evidence>
<dbReference type="UniPathway" id="UPA00035">
    <property type="reaction ID" value="UER00041"/>
</dbReference>
<dbReference type="GO" id="GO:0005829">
    <property type="term" value="C:cytosol"/>
    <property type="evidence" value="ECO:0007669"/>
    <property type="project" value="TreeGrafter"/>
</dbReference>
<feature type="domain" description="Glycosyl transferase family 3" evidence="10">
    <location>
        <begin position="74"/>
        <end position="323"/>
    </location>
</feature>
<keyword evidence="4 9" id="KW-0808">Transferase</keyword>
<feature type="binding site" evidence="9">
    <location>
        <begin position="82"/>
        <end position="83"/>
    </location>
    <ligand>
        <name>5-phospho-alpha-D-ribose 1-diphosphate</name>
        <dbReference type="ChEBI" id="CHEBI:58017"/>
    </ligand>
</feature>
<keyword evidence="13" id="KW-1185">Reference proteome</keyword>
<feature type="binding site" evidence="9">
    <location>
        <position position="87"/>
    </location>
    <ligand>
        <name>5-phospho-alpha-D-ribose 1-diphosphate</name>
        <dbReference type="ChEBI" id="CHEBI:58017"/>
    </ligand>
</feature>
<feature type="binding site" evidence="9">
    <location>
        <position position="225"/>
    </location>
    <ligand>
        <name>Mg(2+)</name>
        <dbReference type="ChEBI" id="CHEBI:18420"/>
        <label>1</label>
    </ligand>
</feature>
<dbReference type="RefSeq" id="WP_110250759.1">
    <property type="nucleotide sequence ID" value="NZ_QJJR01000003.1"/>
</dbReference>
<comment type="cofactor">
    <cofactor evidence="9">
        <name>Mg(2+)</name>
        <dbReference type="ChEBI" id="CHEBI:18420"/>
    </cofactor>
    <text evidence="9">Binds 2 magnesium ions per monomer.</text>
</comment>
<evidence type="ECO:0000256" key="3">
    <source>
        <dbReference type="ARBA" id="ARBA00022676"/>
    </source>
</evidence>
<dbReference type="PANTHER" id="PTHR43285">
    <property type="entry name" value="ANTHRANILATE PHOSPHORIBOSYLTRANSFERASE"/>
    <property type="match status" value="1"/>
</dbReference>
<dbReference type="GO" id="GO:0004048">
    <property type="term" value="F:anthranilate phosphoribosyltransferase activity"/>
    <property type="evidence" value="ECO:0007669"/>
    <property type="project" value="UniProtKB-UniRule"/>
</dbReference>
<feature type="binding site" evidence="9">
    <location>
        <begin position="107"/>
        <end position="115"/>
    </location>
    <ligand>
        <name>5-phospho-alpha-D-ribose 1-diphosphate</name>
        <dbReference type="ChEBI" id="CHEBI:58017"/>
    </ligand>
</feature>
<comment type="similarity">
    <text evidence="9">Belongs to the anthranilate phosphoribosyltransferase family.</text>
</comment>
<feature type="binding site" evidence="9">
    <location>
        <position position="79"/>
    </location>
    <ligand>
        <name>anthranilate</name>
        <dbReference type="ChEBI" id="CHEBI:16567"/>
        <label>1</label>
    </ligand>
</feature>
<dbReference type="FunFam" id="3.40.1030.10:FF:000002">
    <property type="entry name" value="Anthranilate phosphoribosyltransferase"/>
    <property type="match status" value="1"/>
</dbReference>
<evidence type="ECO:0000256" key="1">
    <source>
        <dbReference type="ARBA" id="ARBA00004907"/>
    </source>
</evidence>
<comment type="caution">
    <text evidence="12">The sequence shown here is derived from an EMBL/GenBank/DDBJ whole genome shotgun (WGS) entry which is preliminary data.</text>
</comment>
<evidence type="ECO:0000259" key="11">
    <source>
        <dbReference type="Pfam" id="PF02885"/>
    </source>
</evidence>
<evidence type="ECO:0000256" key="5">
    <source>
        <dbReference type="ARBA" id="ARBA00022822"/>
    </source>
</evidence>
<evidence type="ECO:0000256" key="4">
    <source>
        <dbReference type="ARBA" id="ARBA00022679"/>
    </source>
</evidence>
<keyword evidence="3 9" id="KW-0328">Glycosyltransferase</keyword>
<evidence type="ECO:0000256" key="6">
    <source>
        <dbReference type="ARBA" id="ARBA00023141"/>
    </source>
</evidence>
<evidence type="ECO:0000256" key="9">
    <source>
        <dbReference type="HAMAP-Rule" id="MF_00211"/>
    </source>
</evidence>
<dbReference type="AlphaFoldDB" id="A0A2V3WFQ8"/>
<feature type="binding site" evidence="9">
    <location>
        <position position="79"/>
    </location>
    <ligand>
        <name>5-phospho-alpha-D-ribose 1-diphosphate</name>
        <dbReference type="ChEBI" id="CHEBI:58017"/>
    </ligand>
</feature>
<dbReference type="Pfam" id="PF02885">
    <property type="entry name" value="Glycos_trans_3N"/>
    <property type="match status" value="1"/>
</dbReference>
<dbReference type="InterPro" id="IPR017459">
    <property type="entry name" value="Glycosyl_Trfase_fam3_N_dom"/>
</dbReference>
<comment type="caution">
    <text evidence="9">Lacks conserved residue(s) required for the propagation of feature annotation.</text>
</comment>
<keyword evidence="2 9" id="KW-0028">Amino-acid biosynthesis</keyword>
<dbReference type="EMBL" id="QJJR01000003">
    <property type="protein sequence ID" value="PXW92126.1"/>
    <property type="molecule type" value="Genomic_DNA"/>
</dbReference>
<sequence length="338" mass="36786">MQTYIEKVVRGEDLTLEEMEAAARLMFDTDTDPVLVGSFLLALKQKKESVDEITALVQVVREHALTMPGELIGAMDNCGTGGDQSNSFNISTASAFVVAGAGITVAKHGNRSISSKTGSADVLEALGVDIRQSPEVSYQLLKENQISFLFSQQMHPKMKPVVQVRRALKIPTIFNLIGPLTNPVELETQLIGIYRRDLLLDMASVLAKLGRKRALVINGPGFMDEASLAGETHCVLLDRGELLEFTIKPEDVDLPYVDNKAISGGDKEMNARILTDVLSGKHGPHRDTVLLNAGLAIFANGKATTIKEGIALARTSIDEGHALEKLNHLIQTHQREVR</sequence>
<feature type="binding site" evidence="9">
    <location>
        <position position="165"/>
    </location>
    <ligand>
        <name>anthranilate</name>
        <dbReference type="ChEBI" id="CHEBI:16567"/>
        <label>2</label>
    </ligand>
</feature>
<evidence type="ECO:0000259" key="10">
    <source>
        <dbReference type="Pfam" id="PF00591"/>
    </source>
</evidence>
<accession>A0A2V3WFQ8</accession>
<reference evidence="12 13" key="1">
    <citation type="submission" date="2018-05" db="EMBL/GenBank/DDBJ databases">
        <title>Genomic Encyclopedia of Type Strains, Phase IV (KMG-IV): sequencing the most valuable type-strain genomes for metagenomic binning, comparative biology and taxonomic classification.</title>
        <authorList>
            <person name="Goeker M."/>
        </authorList>
    </citation>
    <scope>NUCLEOTIDE SEQUENCE [LARGE SCALE GENOMIC DNA]</scope>
    <source>
        <strain evidence="12 13">DSM 22440</strain>
    </source>
</reference>
<gene>
    <name evidence="9" type="primary">trpD</name>
    <name evidence="12" type="ORF">DES38_103142</name>
</gene>
<dbReference type="InterPro" id="IPR035902">
    <property type="entry name" value="Nuc_phospho_transferase"/>
</dbReference>
<feature type="binding site" evidence="9">
    <location>
        <position position="119"/>
    </location>
    <ligand>
        <name>5-phospho-alpha-D-ribose 1-diphosphate</name>
        <dbReference type="ChEBI" id="CHEBI:58017"/>
    </ligand>
</feature>
<dbReference type="InterPro" id="IPR005940">
    <property type="entry name" value="Anthranilate_Pribosyl_Tfrase"/>
</dbReference>
<dbReference type="Gene3D" id="1.20.970.10">
    <property type="entry name" value="Transferase, Pyrimidine Nucleoside Phosphorylase, Chain C"/>
    <property type="match status" value="1"/>
</dbReference>
<comment type="similarity">
    <text evidence="8">In the C-terminal section; belongs to the anthranilate phosphoribosyltransferase family.</text>
</comment>
<organism evidence="12 13">
    <name type="scientific">Streptohalobacillus salinus</name>
    <dbReference type="NCBI Taxonomy" id="621096"/>
    <lineage>
        <taxon>Bacteria</taxon>
        <taxon>Bacillati</taxon>
        <taxon>Bacillota</taxon>
        <taxon>Bacilli</taxon>
        <taxon>Bacillales</taxon>
        <taxon>Bacillaceae</taxon>
        <taxon>Streptohalobacillus</taxon>
    </lineage>
</organism>
<keyword evidence="6 9" id="KW-0057">Aromatic amino acid biosynthesis</keyword>
<dbReference type="NCBIfam" id="TIGR01245">
    <property type="entry name" value="trpD"/>
    <property type="match status" value="1"/>
</dbReference>
<comment type="function">
    <text evidence="9">Catalyzes the transfer of the phosphoribosyl group of 5-phosphorylribose-1-pyrophosphate (PRPP) to anthranilate to yield N-(5'-phosphoribosyl)-anthranilate (PRA).</text>
</comment>
<dbReference type="SUPFAM" id="SSF52418">
    <property type="entry name" value="Nucleoside phosphorylase/phosphoribosyltransferase catalytic domain"/>
    <property type="match status" value="1"/>
</dbReference>